<dbReference type="STRING" id="60517.A0A0R3VSQ5"/>
<dbReference type="Gene3D" id="3.40.50.300">
    <property type="entry name" value="P-loop containing nucleotide triphosphate hydrolases"/>
    <property type="match status" value="1"/>
</dbReference>
<dbReference type="WBParaSite" id="TASK_0000021101-mRNA-1">
    <property type="protein sequence ID" value="TASK_0000021101-mRNA-1"/>
    <property type="gene ID" value="TASK_0000021101"/>
</dbReference>
<feature type="compositionally biased region" description="Gly residues" evidence="10">
    <location>
        <begin position="610"/>
        <end position="625"/>
    </location>
</feature>
<keyword evidence="8" id="KW-0966">Cell projection</keyword>
<keyword evidence="4" id="KW-0963">Cytoplasm</keyword>
<keyword evidence="5" id="KW-0970">Cilium biogenesis/degradation</keyword>
<dbReference type="InterPro" id="IPR027417">
    <property type="entry name" value="P-loop_NTPase"/>
</dbReference>
<dbReference type="InterPro" id="IPR021897">
    <property type="entry name" value="FAP206"/>
</dbReference>
<feature type="region of interest" description="Disordered" evidence="10">
    <location>
        <begin position="342"/>
        <end position="427"/>
    </location>
</feature>
<comment type="similarity">
    <text evidence="2">Belongs to the CFAP206 family.</text>
</comment>
<evidence type="ECO:0000256" key="10">
    <source>
        <dbReference type="SAM" id="MobiDB-lite"/>
    </source>
</evidence>
<feature type="compositionally biased region" description="Basic residues" evidence="10">
    <location>
        <begin position="584"/>
        <end position="595"/>
    </location>
</feature>
<protein>
    <recommendedName>
        <fullName evidence="3">Cilia- and flagella-associated protein 206</fullName>
    </recommendedName>
</protein>
<feature type="compositionally biased region" description="Basic residues" evidence="10">
    <location>
        <begin position="562"/>
        <end position="571"/>
    </location>
</feature>
<dbReference type="GO" id="GO:0003356">
    <property type="term" value="P:regulation of cilium beat frequency"/>
    <property type="evidence" value="ECO:0007669"/>
    <property type="project" value="TreeGrafter"/>
</dbReference>
<name>A0A0R3VSQ5_TAEAS</name>
<comment type="function">
    <text evidence="9">Essential for sperm motility and is involved in the regulation of the beating frequency of motile cilia on the epithelial cells of the respiratory tract. Required for the establishment of radial spokes in sperm flagella.</text>
</comment>
<dbReference type="AlphaFoldDB" id="A0A0R3VSQ5"/>
<organism evidence="11">
    <name type="scientific">Taenia asiatica</name>
    <name type="common">Asian tapeworm</name>
    <dbReference type="NCBI Taxonomy" id="60517"/>
    <lineage>
        <taxon>Eukaryota</taxon>
        <taxon>Metazoa</taxon>
        <taxon>Spiralia</taxon>
        <taxon>Lophotrochozoa</taxon>
        <taxon>Platyhelminthes</taxon>
        <taxon>Cestoda</taxon>
        <taxon>Eucestoda</taxon>
        <taxon>Cyclophyllidea</taxon>
        <taxon>Taeniidae</taxon>
        <taxon>Taenia</taxon>
    </lineage>
</organism>
<dbReference type="PANTHER" id="PTHR21442">
    <property type="entry name" value="CILIA- AND FLAGELLA-ASSOCIATED PROTEIN 206"/>
    <property type="match status" value="1"/>
</dbReference>
<evidence type="ECO:0000256" key="7">
    <source>
        <dbReference type="ARBA" id="ARBA00023212"/>
    </source>
</evidence>
<accession>A0A0R3VSQ5</accession>
<evidence type="ECO:0000313" key="11">
    <source>
        <dbReference type="WBParaSite" id="TASK_0000021101-mRNA-1"/>
    </source>
</evidence>
<sequence>LTRIEEEISDRVATATANAEEVVEALAEAKIPHLSIRADDQLTRVRYRIVKKIKNLILNREAIFERVYPITLEEGENLIASGFKHLSPFTRFCPVSWDRIALARLPPINPSPILRYSLLDRRLVEPQMGDEIAPDTTTKKGKKGSASWIQTCCAVYRECVYWFTSEAERKVFMANPIAVIRRAGEQTRNLVHQPLEVAVTGGPTSDRQFISKRLGTDLHVAYVTTTAAVQWLLSSVCQSWTTLAQEIREVIMSGAALCDDLVAKALRVALLAPQIQARGSIEVSWFDNWNNQEPPDCPFLKVWLNMKARRGRNLGAGMGGLADGFGGLGGAGGARGAGGAGLGGEGFGEGGRGRQGEGGSDEDDGLGGGRRGGGGGVGGDRDGAGGRGGLGSGLSGSDGEGGGGRRRGGADDTGGFRDEQGRRRGMDLVTVEGEEEEEMAKEMEEKVAGEMKEKVAEEMAEEMAEEKVEEIAEEMVEEMAEEMVEEVVEEVALVVIVNGMKQTVKEDLKKDVEKVENMVMMMTTVMTKEGAVDEVEVEGEGGRRGRKGGSDDSYDEGDSRRGGRRRRRRRRGTDGSDDSDGSGRHGRRRRGRHGSRGSSEDEDDDYSRYGKGGRGGRGGGSGRGGSSDESDEDAEWRRRRYRKIDDPLEKRYNIPSAEADRMPDEILKHFAYVDAESTRRDWLRSHSGTLTDIPAEDNTLVALKKALLTTTHRMAHVMEYESNRRRGRPMSISEMGLTMKQFEKKLGEFGNYCPVRFAENDELFDCREEHTAPLVTRLPGAEGCLPYARYNSAFASTSLRYIVDILDVDLHPHIPTDLRFAVEYNGKTYRTAGPEELRKFMANPEKYLPPQALKGLPEENDLPKRLPAGTIARDSFPRQIALRGFCPVCFQESGQHYEGLREGDANILALYQGQIYAFCSEECRNKFMHRPWLYADLKLPNKLPPMKAAISIDELPLPGYLEQTVTYVLRNALAMCSKFRPKYPFLTPERSALIYMALQLKALNPRTPDYLRFRAKSRVERFERACRLIDQLAAIMPVDYQAECQRSETLSRQLHEFLSLQDQVDNEDRWIYSI</sequence>
<comment type="subcellular location">
    <subcellularLocation>
        <location evidence="1">Cytoplasm</location>
        <location evidence="1">Cytoskeleton</location>
        <location evidence="1">Cilium axoneme</location>
    </subcellularLocation>
</comment>
<dbReference type="GO" id="GO:0030030">
    <property type="term" value="P:cell projection organization"/>
    <property type="evidence" value="ECO:0007669"/>
    <property type="project" value="UniProtKB-KW"/>
</dbReference>
<reference evidence="11" key="1">
    <citation type="submission" date="2017-02" db="UniProtKB">
        <authorList>
            <consortium name="WormBaseParasite"/>
        </authorList>
    </citation>
    <scope>IDENTIFICATION</scope>
</reference>
<dbReference type="GO" id="GO:0036064">
    <property type="term" value="C:ciliary basal body"/>
    <property type="evidence" value="ECO:0007669"/>
    <property type="project" value="TreeGrafter"/>
</dbReference>
<evidence type="ECO:0000256" key="9">
    <source>
        <dbReference type="ARBA" id="ARBA00045321"/>
    </source>
</evidence>
<feature type="compositionally biased region" description="Basic and acidic residues" evidence="10">
    <location>
        <begin position="408"/>
        <end position="426"/>
    </location>
</feature>
<feature type="compositionally biased region" description="Gly residues" evidence="10">
    <location>
        <begin position="385"/>
        <end position="402"/>
    </location>
</feature>
<dbReference type="PANTHER" id="PTHR21442:SF0">
    <property type="entry name" value="CILIA- AND FLAGELLA-ASSOCIATED PROTEIN 206"/>
    <property type="match status" value="1"/>
</dbReference>
<evidence type="ECO:0000256" key="5">
    <source>
        <dbReference type="ARBA" id="ARBA00022794"/>
    </source>
</evidence>
<proteinExistence type="inferred from homology"/>
<evidence type="ECO:0000256" key="1">
    <source>
        <dbReference type="ARBA" id="ARBA00004430"/>
    </source>
</evidence>
<feature type="region of interest" description="Disordered" evidence="10">
    <location>
        <begin position="530"/>
        <end position="636"/>
    </location>
</feature>
<keyword evidence="6" id="KW-0969">Cilium</keyword>
<dbReference type="GO" id="GO:0005930">
    <property type="term" value="C:axoneme"/>
    <property type="evidence" value="ECO:0007669"/>
    <property type="project" value="UniProtKB-SubCell"/>
</dbReference>
<evidence type="ECO:0000256" key="3">
    <source>
        <dbReference type="ARBA" id="ARBA00021602"/>
    </source>
</evidence>
<feature type="compositionally biased region" description="Gly residues" evidence="10">
    <location>
        <begin position="366"/>
        <end position="378"/>
    </location>
</feature>
<evidence type="ECO:0000256" key="6">
    <source>
        <dbReference type="ARBA" id="ARBA00023069"/>
    </source>
</evidence>
<evidence type="ECO:0000256" key="4">
    <source>
        <dbReference type="ARBA" id="ARBA00022490"/>
    </source>
</evidence>
<evidence type="ECO:0000256" key="2">
    <source>
        <dbReference type="ARBA" id="ARBA00010500"/>
    </source>
</evidence>
<evidence type="ECO:0000256" key="8">
    <source>
        <dbReference type="ARBA" id="ARBA00023273"/>
    </source>
</evidence>
<keyword evidence="7" id="KW-0206">Cytoskeleton</keyword>